<evidence type="ECO:0000313" key="5">
    <source>
        <dbReference type="EMBL" id="CAD2184047.1"/>
    </source>
</evidence>
<dbReference type="PROSITE" id="PS51304">
    <property type="entry name" value="GALECTIN"/>
    <property type="match status" value="1"/>
</dbReference>
<dbReference type="SUPFAM" id="SSF49899">
    <property type="entry name" value="Concanavalin A-like lectins/glucanases"/>
    <property type="match status" value="1"/>
</dbReference>
<dbReference type="GO" id="GO:0030246">
    <property type="term" value="F:carbohydrate binding"/>
    <property type="evidence" value="ECO:0007669"/>
    <property type="project" value="UniProtKB-UniRule"/>
</dbReference>
<keyword evidence="3" id="KW-0732">Signal</keyword>
<sequence length="205" mass="23765">MLIFIFLILLITLTYNNNRRTVYNNRGTNNDNRKTETTILRATTPTKPTPFCRGRIVVNNLVIPATIDFVRLGFEQALTLIINPILLIRILGTPLAQPNYFNIHIAEPSRYINANVLFQLSTRFGEGQVKYNKCRRNFVIRNSLITGEGWVREERSGGFPFKVGQPFVLEFIATEDSIDVHVDDRFFVNFIRYNFWNTTSTTHIF</sequence>
<accession>A0A6V7WAB4</accession>
<feature type="signal peptide" evidence="3">
    <location>
        <begin position="1"/>
        <end position="16"/>
    </location>
</feature>
<dbReference type="EMBL" id="CAJEWN010000488">
    <property type="protein sequence ID" value="CAD2184047.1"/>
    <property type="molecule type" value="Genomic_DNA"/>
</dbReference>
<comment type="caution">
    <text evidence="5">The sequence shown here is derived from an EMBL/GenBank/DDBJ whole genome shotgun (WGS) entry which is preliminary data.</text>
</comment>
<proteinExistence type="predicted"/>
<reference evidence="5 6" key="1">
    <citation type="submission" date="2020-08" db="EMBL/GenBank/DDBJ databases">
        <authorList>
            <person name="Koutsovoulos G."/>
            <person name="Danchin GJ E."/>
        </authorList>
    </citation>
    <scope>NUCLEOTIDE SEQUENCE [LARGE SCALE GENOMIC DNA]</scope>
</reference>
<name>A0A6V7WAB4_MELEN</name>
<dbReference type="OrthoDB" id="5784299at2759"/>
<dbReference type="Gene3D" id="2.60.120.200">
    <property type="match status" value="1"/>
</dbReference>
<evidence type="ECO:0000259" key="4">
    <source>
        <dbReference type="PROSITE" id="PS51304"/>
    </source>
</evidence>
<dbReference type="Pfam" id="PF00337">
    <property type="entry name" value="Gal-bind_lectin"/>
    <property type="match status" value="1"/>
</dbReference>
<organism evidence="5 6">
    <name type="scientific">Meloidogyne enterolobii</name>
    <name type="common">Root-knot nematode worm</name>
    <name type="synonym">Meloidogyne mayaguensis</name>
    <dbReference type="NCBI Taxonomy" id="390850"/>
    <lineage>
        <taxon>Eukaryota</taxon>
        <taxon>Metazoa</taxon>
        <taxon>Ecdysozoa</taxon>
        <taxon>Nematoda</taxon>
        <taxon>Chromadorea</taxon>
        <taxon>Rhabditida</taxon>
        <taxon>Tylenchina</taxon>
        <taxon>Tylenchomorpha</taxon>
        <taxon>Tylenchoidea</taxon>
        <taxon>Meloidogynidae</taxon>
        <taxon>Meloidogyninae</taxon>
        <taxon>Meloidogyne</taxon>
    </lineage>
</organism>
<feature type="chain" id="PRO_5028421076" description="Galectin" evidence="3">
    <location>
        <begin position="17"/>
        <end position="205"/>
    </location>
</feature>
<dbReference type="SMART" id="SM00276">
    <property type="entry name" value="GLECT"/>
    <property type="match status" value="1"/>
</dbReference>
<dbReference type="Proteomes" id="UP000580250">
    <property type="component" value="Unassembled WGS sequence"/>
</dbReference>
<dbReference type="PANTHER" id="PTHR11346">
    <property type="entry name" value="GALECTIN"/>
    <property type="match status" value="1"/>
</dbReference>
<dbReference type="InterPro" id="IPR013320">
    <property type="entry name" value="ConA-like_dom_sf"/>
</dbReference>
<protein>
    <recommendedName>
        <fullName evidence="2">Galectin</fullName>
    </recommendedName>
</protein>
<dbReference type="AlphaFoldDB" id="A0A6V7WAB4"/>
<gene>
    <name evidence="5" type="ORF">MENT_LOCUS36378</name>
</gene>
<evidence type="ECO:0000256" key="2">
    <source>
        <dbReference type="RuleBase" id="RU102079"/>
    </source>
</evidence>
<evidence type="ECO:0000313" key="6">
    <source>
        <dbReference type="Proteomes" id="UP000580250"/>
    </source>
</evidence>
<dbReference type="PANTHER" id="PTHR11346:SF147">
    <property type="entry name" value="GALECTIN"/>
    <property type="match status" value="1"/>
</dbReference>
<dbReference type="InterPro" id="IPR001079">
    <property type="entry name" value="Galectin_CRD"/>
</dbReference>
<dbReference type="InterPro" id="IPR044156">
    <property type="entry name" value="Galectin-like"/>
</dbReference>
<dbReference type="SMART" id="SM00908">
    <property type="entry name" value="Gal-bind_lectin"/>
    <property type="match status" value="1"/>
</dbReference>
<keyword evidence="1 2" id="KW-0430">Lectin</keyword>
<feature type="domain" description="Galectin" evidence="4">
    <location>
        <begin position="74"/>
        <end position="205"/>
    </location>
</feature>
<evidence type="ECO:0000256" key="1">
    <source>
        <dbReference type="ARBA" id="ARBA00022734"/>
    </source>
</evidence>
<evidence type="ECO:0000256" key="3">
    <source>
        <dbReference type="SAM" id="SignalP"/>
    </source>
</evidence>